<dbReference type="SUPFAM" id="SSF53597">
    <property type="entry name" value="Dihydrofolate reductase-like"/>
    <property type="match status" value="1"/>
</dbReference>
<gene>
    <name evidence="20" type="ORF">SAMN05421848_1095</name>
</gene>
<dbReference type="CDD" id="cd01284">
    <property type="entry name" value="Riboflavin_deaminase-reductase"/>
    <property type="match status" value="1"/>
</dbReference>
<keyword evidence="12 18" id="KW-0862">Zinc</keyword>
<keyword evidence="11" id="KW-0378">Hydrolase</keyword>
<evidence type="ECO:0000256" key="17">
    <source>
        <dbReference type="PIRSR" id="PIRSR006769-2"/>
    </source>
</evidence>
<dbReference type="GO" id="GO:0050661">
    <property type="term" value="F:NADP binding"/>
    <property type="evidence" value="ECO:0007669"/>
    <property type="project" value="InterPro"/>
</dbReference>
<dbReference type="InterPro" id="IPR016192">
    <property type="entry name" value="APOBEC/CMP_deaminase_Zn-bd"/>
</dbReference>
<evidence type="ECO:0000256" key="6">
    <source>
        <dbReference type="ARBA" id="ARBA00012766"/>
    </source>
</evidence>
<evidence type="ECO:0000256" key="9">
    <source>
        <dbReference type="ARBA" id="ARBA00022619"/>
    </source>
</evidence>
<dbReference type="NCBIfam" id="TIGR00326">
    <property type="entry name" value="eubact_ribD"/>
    <property type="match status" value="1"/>
</dbReference>
<dbReference type="FunFam" id="3.40.140.10:FF:000025">
    <property type="entry name" value="Riboflavin biosynthesis protein RibD"/>
    <property type="match status" value="1"/>
</dbReference>
<evidence type="ECO:0000256" key="10">
    <source>
        <dbReference type="ARBA" id="ARBA00022723"/>
    </source>
</evidence>
<dbReference type="GO" id="GO:0009231">
    <property type="term" value="P:riboflavin biosynthetic process"/>
    <property type="evidence" value="ECO:0007669"/>
    <property type="project" value="UniProtKB-UniPathway"/>
</dbReference>
<feature type="binding site" evidence="17">
    <location>
        <position position="228"/>
    </location>
    <ligand>
        <name>substrate</name>
    </ligand>
</feature>
<evidence type="ECO:0000256" key="2">
    <source>
        <dbReference type="ARBA" id="ARBA00004882"/>
    </source>
</evidence>
<feature type="binding site" evidence="17">
    <location>
        <position position="194"/>
    </location>
    <ligand>
        <name>NADP(+)</name>
        <dbReference type="ChEBI" id="CHEBI:58349"/>
    </ligand>
</feature>
<evidence type="ECO:0000256" key="14">
    <source>
        <dbReference type="ARBA" id="ARBA00023002"/>
    </source>
</evidence>
<feature type="binding site" evidence="18">
    <location>
        <position position="74"/>
    </location>
    <ligand>
        <name>Zn(2+)</name>
        <dbReference type="ChEBI" id="CHEBI:29105"/>
        <note>catalytic</note>
    </ligand>
</feature>
<feature type="binding site" evidence="17">
    <location>
        <position position="208"/>
    </location>
    <ligand>
        <name>substrate</name>
    </ligand>
</feature>
<evidence type="ECO:0000256" key="11">
    <source>
        <dbReference type="ARBA" id="ARBA00022801"/>
    </source>
</evidence>
<dbReference type="PANTHER" id="PTHR38011">
    <property type="entry name" value="DIHYDROFOLATE REDUCTASE FAMILY PROTEIN (AFU_ORTHOLOGUE AFUA_8G06820)"/>
    <property type="match status" value="1"/>
</dbReference>
<dbReference type="EC" id="3.5.4.26" evidence="6"/>
<name>A0A1I1IB13_9GAMM</name>
<evidence type="ECO:0000256" key="5">
    <source>
        <dbReference type="ARBA" id="ARBA00007417"/>
    </source>
</evidence>
<keyword evidence="15" id="KW-0511">Multifunctional enzyme</keyword>
<comment type="pathway">
    <text evidence="3">Cofactor biosynthesis; riboflavin biosynthesis; 5-amino-6-(D-ribitylamino)uracil from GTP: step 3/4.</text>
</comment>
<dbReference type="NCBIfam" id="TIGR00227">
    <property type="entry name" value="ribD_Cterm"/>
    <property type="match status" value="1"/>
</dbReference>
<reference evidence="21" key="1">
    <citation type="submission" date="2016-10" db="EMBL/GenBank/DDBJ databases">
        <authorList>
            <person name="Varghese N."/>
            <person name="Submissions S."/>
        </authorList>
    </citation>
    <scope>NUCLEOTIDE SEQUENCE [LARGE SCALE GENOMIC DNA]</scope>
    <source>
        <strain evidence="21">DSM 23439</strain>
    </source>
</reference>
<dbReference type="PROSITE" id="PS00903">
    <property type="entry name" value="CYT_DCMP_DEAMINASES_1"/>
    <property type="match status" value="1"/>
</dbReference>
<dbReference type="EMBL" id="FOLY01000002">
    <property type="protein sequence ID" value="SFC32982.1"/>
    <property type="molecule type" value="Genomic_DNA"/>
</dbReference>
<dbReference type="Pfam" id="PF01872">
    <property type="entry name" value="RibD_C"/>
    <property type="match status" value="1"/>
</dbReference>
<comment type="similarity">
    <text evidence="5">In the C-terminal section; belongs to the HTP reductase family.</text>
</comment>
<evidence type="ECO:0000256" key="18">
    <source>
        <dbReference type="PIRSR" id="PIRSR006769-3"/>
    </source>
</evidence>
<sequence length="417" mass="44672">MSIEDTAGHAVIPFGSIEGRSDVTRQPEDYMARALHLARRGLYTTDPNPRVGCVLVRGNQIVGEGWHELTGEPHAEIHALRAAGEAARGATAYVTLEPCSHYGRTGPCAKALAEAGVDRVVAAMLDPNPQVSGRGIAMLEAAGVGTRVGMLEADARELNVGFISRMARSLPYVRLKMAMSLDGRTAMASGESKWITGERSRRDVQHLRARSSAILSGVASVIRDDSRLTVRPEQLGSRSDSQAVQVSHERGVRQPLRVIVDSTLSLPPTASCLTEPGRTLVATISPIGPGALDNRDHFRRREALVAAGAEVVTLTSSPGGQVDLEALLHYLADVEQCNEVLLESGSRLSGAMLDAGLVNELVIYMAPILMGDEARGLLTLPGLQKLSQRRQLSIVDVRAFGPDWRIIAHPVNDQASS</sequence>
<feature type="binding site" evidence="17">
    <location>
        <position position="178"/>
    </location>
    <ligand>
        <name>NADP(+)</name>
        <dbReference type="ChEBI" id="CHEBI:58349"/>
    </ligand>
</feature>
<keyword evidence="21" id="KW-1185">Reference proteome</keyword>
<evidence type="ECO:0000259" key="19">
    <source>
        <dbReference type="PROSITE" id="PS51747"/>
    </source>
</evidence>
<feature type="binding site" evidence="17">
    <location>
        <position position="343"/>
    </location>
    <ligand>
        <name>substrate</name>
    </ligand>
</feature>
<evidence type="ECO:0000256" key="12">
    <source>
        <dbReference type="ARBA" id="ARBA00022833"/>
    </source>
</evidence>
<dbReference type="RefSeq" id="WP_090131536.1">
    <property type="nucleotide sequence ID" value="NZ_FOLY01000002.1"/>
</dbReference>
<dbReference type="InterPro" id="IPR002734">
    <property type="entry name" value="RibDG_C"/>
</dbReference>
<dbReference type="UniPathway" id="UPA00275">
    <property type="reaction ID" value="UER00401"/>
</dbReference>
<dbReference type="GO" id="GO:0008270">
    <property type="term" value="F:zinc ion binding"/>
    <property type="evidence" value="ECO:0007669"/>
    <property type="project" value="InterPro"/>
</dbReference>
<feature type="binding site" evidence="18">
    <location>
        <position position="99"/>
    </location>
    <ligand>
        <name>Zn(2+)</name>
        <dbReference type="ChEBI" id="CHEBI:29105"/>
        <note>catalytic</note>
    </ligand>
</feature>
<comment type="pathway">
    <text evidence="2">Cofactor biosynthesis; riboflavin biosynthesis; 5-amino-6-(D-ribitylamino)uracil from GTP: step 2/4.</text>
</comment>
<feature type="binding site" evidence="17">
    <location>
        <begin position="345"/>
        <end position="351"/>
    </location>
    <ligand>
        <name>NADP(+)</name>
        <dbReference type="ChEBI" id="CHEBI:58349"/>
    </ligand>
</feature>
<dbReference type="STRING" id="402385.SAMN05421848_1095"/>
<comment type="cofactor">
    <cofactor evidence="18">
        <name>Zn(2+)</name>
        <dbReference type="ChEBI" id="CHEBI:29105"/>
    </cofactor>
    <text evidence="18">Binds 1 zinc ion.</text>
</comment>
<evidence type="ECO:0000256" key="13">
    <source>
        <dbReference type="ARBA" id="ARBA00022857"/>
    </source>
</evidence>
<dbReference type="PROSITE" id="PS51747">
    <property type="entry name" value="CYT_DCMP_DEAMINASES_2"/>
    <property type="match status" value="1"/>
</dbReference>
<organism evidence="20 21">
    <name type="scientific">Kushneria avicenniae</name>
    <dbReference type="NCBI Taxonomy" id="402385"/>
    <lineage>
        <taxon>Bacteria</taxon>
        <taxon>Pseudomonadati</taxon>
        <taxon>Pseudomonadota</taxon>
        <taxon>Gammaproteobacteria</taxon>
        <taxon>Oceanospirillales</taxon>
        <taxon>Halomonadaceae</taxon>
        <taxon>Kushneria</taxon>
    </lineage>
</organism>
<dbReference type="GO" id="GO:0008703">
    <property type="term" value="F:5-amino-6-(5-phosphoribosylamino)uracil reductase activity"/>
    <property type="evidence" value="ECO:0007669"/>
    <property type="project" value="UniProtKB-EC"/>
</dbReference>
<feature type="domain" description="CMP/dCMP-type deaminase" evidence="19">
    <location>
        <begin position="25"/>
        <end position="147"/>
    </location>
</feature>
<keyword evidence="10 18" id="KW-0479">Metal-binding</keyword>
<dbReference type="EC" id="1.1.1.193" evidence="7"/>
<dbReference type="Gene3D" id="3.40.430.10">
    <property type="entry name" value="Dihydrofolate Reductase, subunit A"/>
    <property type="match status" value="1"/>
</dbReference>
<evidence type="ECO:0000256" key="8">
    <source>
        <dbReference type="ARBA" id="ARBA00019930"/>
    </source>
</evidence>
<dbReference type="SUPFAM" id="SSF53927">
    <property type="entry name" value="Cytidine deaminase-like"/>
    <property type="match status" value="1"/>
</dbReference>
<keyword evidence="9" id="KW-0686">Riboflavin biosynthesis</keyword>
<dbReference type="GO" id="GO:0008835">
    <property type="term" value="F:diaminohydroxyphosphoribosylaminopyrimidine deaminase activity"/>
    <property type="evidence" value="ECO:0007669"/>
    <property type="project" value="UniProtKB-EC"/>
</dbReference>
<comment type="function">
    <text evidence="1">Converts 2,5-diamino-6-(ribosylamino)-4(3h)-pyrimidinone 5'-phosphate into 5-amino-6-(ribosylamino)-2,4(1h,3h)-pyrimidinedione 5'-phosphate.</text>
</comment>
<feature type="binding site" evidence="17">
    <location>
        <position position="262"/>
    </location>
    <ligand>
        <name>NADP(+)</name>
        <dbReference type="ChEBI" id="CHEBI:58349"/>
    </ligand>
</feature>
<keyword evidence="14" id="KW-0560">Oxidoreductase</keyword>
<dbReference type="PIRSF" id="PIRSF006769">
    <property type="entry name" value="RibD"/>
    <property type="match status" value="1"/>
</dbReference>
<protein>
    <recommendedName>
        <fullName evidence="8">Riboflavin biosynthesis protein RibD</fullName>
        <ecNumber evidence="7">1.1.1.193</ecNumber>
        <ecNumber evidence="6">3.5.4.26</ecNumber>
    </recommendedName>
</protein>
<feature type="binding site" evidence="17">
    <location>
        <position position="231"/>
    </location>
    <ligand>
        <name>substrate</name>
    </ligand>
</feature>
<evidence type="ECO:0000313" key="20">
    <source>
        <dbReference type="EMBL" id="SFC32982.1"/>
    </source>
</evidence>
<dbReference type="InterPro" id="IPR004794">
    <property type="entry name" value="Eubact_RibD"/>
</dbReference>
<evidence type="ECO:0000256" key="15">
    <source>
        <dbReference type="ARBA" id="ARBA00023268"/>
    </source>
</evidence>
<evidence type="ECO:0000256" key="7">
    <source>
        <dbReference type="ARBA" id="ARBA00013173"/>
    </source>
</evidence>
<evidence type="ECO:0000256" key="1">
    <source>
        <dbReference type="ARBA" id="ARBA00002151"/>
    </source>
</evidence>
<dbReference type="InterPro" id="IPR011549">
    <property type="entry name" value="RibD_C"/>
</dbReference>
<evidence type="ECO:0000256" key="4">
    <source>
        <dbReference type="ARBA" id="ARBA00005259"/>
    </source>
</evidence>
<evidence type="ECO:0000313" key="21">
    <source>
        <dbReference type="Proteomes" id="UP000199046"/>
    </source>
</evidence>
<comment type="similarity">
    <text evidence="4">In the N-terminal section; belongs to the cytidine and deoxycytidylate deaminase family.</text>
</comment>
<feature type="binding site" evidence="17">
    <location>
        <position position="224"/>
    </location>
    <ligand>
        <name>NADP(+)</name>
        <dbReference type="ChEBI" id="CHEBI:58349"/>
    </ligand>
</feature>
<dbReference type="Pfam" id="PF00383">
    <property type="entry name" value="dCMP_cyt_deam_1"/>
    <property type="match status" value="1"/>
</dbReference>
<dbReference type="InterPro" id="IPR016193">
    <property type="entry name" value="Cytidine_deaminase-like"/>
</dbReference>
<accession>A0A1I1IB13</accession>
<evidence type="ECO:0000256" key="16">
    <source>
        <dbReference type="PIRSR" id="PIRSR006769-1"/>
    </source>
</evidence>
<dbReference type="PANTHER" id="PTHR38011:SF7">
    <property type="entry name" value="2,5-DIAMINO-6-RIBOSYLAMINO-4(3H)-PYRIMIDINONE 5'-PHOSPHATE REDUCTASE"/>
    <property type="match status" value="1"/>
</dbReference>
<dbReference type="Gene3D" id="3.40.140.10">
    <property type="entry name" value="Cytidine Deaminase, domain 2"/>
    <property type="match status" value="1"/>
</dbReference>
<dbReference type="AlphaFoldDB" id="A0A1I1IB13"/>
<proteinExistence type="inferred from homology"/>
<dbReference type="InterPro" id="IPR002125">
    <property type="entry name" value="CMP_dCMP_dom"/>
</dbReference>
<dbReference type="OrthoDB" id="9800865at2"/>
<dbReference type="Proteomes" id="UP000199046">
    <property type="component" value="Unassembled WGS sequence"/>
</dbReference>
<feature type="binding site" evidence="18">
    <location>
        <position position="108"/>
    </location>
    <ligand>
        <name>Zn(2+)</name>
        <dbReference type="ChEBI" id="CHEBI:29105"/>
        <note>catalytic</note>
    </ligand>
</feature>
<dbReference type="InterPro" id="IPR024072">
    <property type="entry name" value="DHFR-like_dom_sf"/>
</dbReference>
<dbReference type="InterPro" id="IPR050765">
    <property type="entry name" value="Riboflavin_Biosynth_HTPR"/>
</dbReference>
<feature type="binding site" evidence="17">
    <location>
        <position position="192"/>
    </location>
    <ligand>
        <name>substrate</name>
    </ligand>
</feature>
<keyword evidence="13 17" id="KW-0521">NADP</keyword>
<feature type="active site" description="Proton donor" evidence="16">
    <location>
        <position position="76"/>
    </location>
</feature>
<evidence type="ECO:0000256" key="3">
    <source>
        <dbReference type="ARBA" id="ARBA00004910"/>
    </source>
</evidence>